<dbReference type="Proteomes" id="UP000224634">
    <property type="component" value="Unassembled WGS sequence"/>
</dbReference>
<evidence type="ECO:0008006" key="4">
    <source>
        <dbReference type="Google" id="ProtNLM"/>
    </source>
</evidence>
<proteinExistence type="predicted"/>
<gene>
    <name evidence="2" type="ORF">AJ80_01263</name>
</gene>
<keyword evidence="3" id="KW-1185">Reference proteome</keyword>
<name>A0A2B7Z2L7_POLH7</name>
<dbReference type="OrthoDB" id="3358371at2759"/>
<keyword evidence="1" id="KW-1133">Transmembrane helix</keyword>
<accession>A0A2B7Z2L7</accession>
<reference evidence="2 3" key="1">
    <citation type="submission" date="2017-10" db="EMBL/GenBank/DDBJ databases">
        <title>Comparative genomics in systemic dimorphic fungi from Ajellomycetaceae.</title>
        <authorList>
            <person name="Munoz J.F."/>
            <person name="Mcewen J.G."/>
            <person name="Clay O.K."/>
            <person name="Cuomo C.A."/>
        </authorList>
    </citation>
    <scope>NUCLEOTIDE SEQUENCE [LARGE SCALE GENOMIC DNA]</scope>
    <source>
        <strain evidence="2 3">UAMH7299</strain>
    </source>
</reference>
<sequence length="176" mass="19366">MSEDSRHAPSLLWGSLIAGSLICSPKHLRNAEYIPDYNKPAGKYLTLQPVAGTTQIALLGALSNVGLAVLIVLEFCEFEDYYKLWAKTVSGATATGERDVKIDFLKISVDEYDKLFLMWGTDIADMLSFWEQAGAASWTTVQEGDVLVDFMAMLKGTGKELQGAEVVFKESTWTSV</sequence>
<keyword evidence="1" id="KW-0812">Transmembrane</keyword>
<dbReference type="EMBL" id="PDNA01000010">
    <property type="protein sequence ID" value="PGH27077.1"/>
    <property type="molecule type" value="Genomic_DNA"/>
</dbReference>
<organism evidence="2 3">
    <name type="scientific">Polytolypa hystricis (strain UAMH7299)</name>
    <dbReference type="NCBI Taxonomy" id="1447883"/>
    <lineage>
        <taxon>Eukaryota</taxon>
        <taxon>Fungi</taxon>
        <taxon>Dikarya</taxon>
        <taxon>Ascomycota</taxon>
        <taxon>Pezizomycotina</taxon>
        <taxon>Eurotiomycetes</taxon>
        <taxon>Eurotiomycetidae</taxon>
        <taxon>Onygenales</taxon>
        <taxon>Onygenales incertae sedis</taxon>
        <taxon>Polytolypa</taxon>
    </lineage>
</organism>
<dbReference type="AlphaFoldDB" id="A0A2B7Z2L7"/>
<evidence type="ECO:0000313" key="3">
    <source>
        <dbReference type="Proteomes" id="UP000224634"/>
    </source>
</evidence>
<comment type="caution">
    <text evidence="2">The sequence shown here is derived from an EMBL/GenBank/DDBJ whole genome shotgun (WGS) entry which is preliminary data.</text>
</comment>
<feature type="transmembrane region" description="Helical" evidence="1">
    <location>
        <begin position="55"/>
        <end position="76"/>
    </location>
</feature>
<evidence type="ECO:0000256" key="1">
    <source>
        <dbReference type="SAM" id="Phobius"/>
    </source>
</evidence>
<protein>
    <recommendedName>
        <fullName evidence="4">NmrA-like domain-containing protein</fullName>
    </recommendedName>
</protein>
<evidence type="ECO:0000313" key="2">
    <source>
        <dbReference type="EMBL" id="PGH27077.1"/>
    </source>
</evidence>
<dbReference type="STRING" id="1447883.A0A2B7Z2L7"/>
<keyword evidence="1" id="KW-0472">Membrane</keyword>